<reference evidence="2" key="1">
    <citation type="journal article" date="2014" name="Nat. Genet.">
        <title>Genome of the human hookworm Necator americanus.</title>
        <authorList>
            <person name="Tang Y.T."/>
            <person name="Gao X."/>
            <person name="Rosa B.A."/>
            <person name="Abubucker S."/>
            <person name="Hallsworth-Pepin K."/>
            <person name="Martin J."/>
            <person name="Tyagi R."/>
            <person name="Heizer E."/>
            <person name="Zhang X."/>
            <person name="Bhonagiri-Palsikar V."/>
            <person name="Minx P."/>
            <person name="Warren W.C."/>
            <person name="Wang Q."/>
            <person name="Zhan B."/>
            <person name="Hotez P.J."/>
            <person name="Sternberg P.W."/>
            <person name="Dougall A."/>
            <person name="Gaze S.T."/>
            <person name="Mulvenna J."/>
            <person name="Sotillo J."/>
            <person name="Ranganathan S."/>
            <person name="Rabelo E.M."/>
            <person name="Wilson R.K."/>
            <person name="Felgner P.L."/>
            <person name="Bethony J."/>
            <person name="Hawdon J.M."/>
            <person name="Gasser R.B."/>
            <person name="Loukas A."/>
            <person name="Mitreva M."/>
        </authorList>
    </citation>
    <scope>NUCLEOTIDE SEQUENCE [LARGE SCALE GENOMIC DNA]</scope>
</reference>
<dbReference type="KEGG" id="nai:NECAME_07126"/>
<sequence>MHCQVTTCYATSRLSIFQWVIAPSKRRERGTRCGEILSSSAQQQVNVRVHPHVTSISQKKNIQEMAGQSNRKRRKCAQHSAKPIDESETSHKISLYFPTHISLCKLVKDHIHDDAADTALTIREGVIPSLCSLLPAACLTMALEVLAPAI</sequence>
<dbReference type="Proteomes" id="UP000053676">
    <property type="component" value="Unassembled WGS sequence"/>
</dbReference>
<evidence type="ECO:0000313" key="1">
    <source>
        <dbReference type="EMBL" id="ETN83972.1"/>
    </source>
</evidence>
<proteinExistence type="predicted"/>
<evidence type="ECO:0000313" key="2">
    <source>
        <dbReference type="Proteomes" id="UP000053676"/>
    </source>
</evidence>
<protein>
    <submittedName>
        <fullName evidence="1">Uncharacterized protein</fullName>
    </submittedName>
</protein>
<keyword evidence="2" id="KW-1185">Reference proteome</keyword>
<gene>
    <name evidence="1" type="ORF">NECAME_07126</name>
</gene>
<name>W2TSH4_NECAM</name>
<dbReference type="EMBL" id="KI658055">
    <property type="protein sequence ID" value="ETN83972.1"/>
    <property type="molecule type" value="Genomic_DNA"/>
</dbReference>
<accession>W2TSH4</accession>
<organism evidence="1 2">
    <name type="scientific">Necator americanus</name>
    <name type="common">Human hookworm</name>
    <dbReference type="NCBI Taxonomy" id="51031"/>
    <lineage>
        <taxon>Eukaryota</taxon>
        <taxon>Metazoa</taxon>
        <taxon>Ecdysozoa</taxon>
        <taxon>Nematoda</taxon>
        <taxon>Chromadorea</taxon>
        <taxon>Rhabditida</taxon>
        <taxon>Rhabditina</taxon>
        <taxon>Rhabditomorpha</taxon>
        <taxon>Strongyloidea</taxon>
        <taxon>Ancylostomatidae</taxon>
        <taxon>Bunostominae</taxon>
        <taxon>Necator</taxon>
    </lineage>
</organism>
<dbReference type="AlphaFoldDB" id="W2TSH4"/>